<dbReference type="InterPro" id="IPR026444">
    <property type="entry name" value="Secre_tail"/>
</dbReference>
<proteinExistence type="predicted"/>
<dbReference type="AlphaFoldDB" id="A0A1M5JH68"/>
<evidence type="ECO:0000313" key="2">
    <source>
        <dbReference type="EMBL" id="SHG39745.1"/>
    </source>
</evidence>
<sequence>MKKNDSQFSTKQKLRLLSFILILMSFNLNAQEILGLNPYCLASNPTYTVTAPANTVYDEVVWSCTDPAVTFTGNPSPLSLSKVVYKSPGFIATGDTLTAQFKNAGVVVAKRQLAFISPQMPVQPSYVVSKTNDYCTSQYHIIVLTVTPNPNPSSNTNFSITPTIADASIVITQTSKNVFELKLPLNGQPYFIYNITETTPISGCQSNTLSSTSYGNSVSLNLTGCANTTPNPGTNYDFTLSPNPYSNGNITITANAVSSQSVATCRIYDSSGVLKLSFSLTNSYTSIPLRNAIPSLTTGIYIFQITYANGTVKTKNLAVN</sequence>
<evidence type="ECO:0000256" key="1">
    <source>
        <dbReference type="ARBA" id="ARBA00022729"/>
    </source>
</evidence>
<keyword evidence="1" id="KW-0732">Signal</keyword>
<dbReference type="RefSeq" id="WP_073408718.1">
    <property type="nucleotide sequence ID" value="NZ_FQWH01000002.1"/>
</dbReference>
<dbReference type="Proteomes" id="UP000184112">
    <property type="component" value="Unassembled WGS sequence"/>
</dbReference>
<reference evidence="2 3" key="1">
    <citation type="submission" date="2016-11" db="EMBL/GenBank/DDBJ databases">
        <authorList>
            <person name="Jaros S."/>
            <person name="Januszkiewicz K."/>
            <person name="Wedrychowicz H."/>
        </authorList>
    </citation>
    <scope>NUCLEOTIDE SEQUENCE [LARGE SCALE GENOMIC DNA]</scope>
    <source>
        <strain evidence="2 3">DSM 6792</strain>
    </source>
</reference>
<name>A0A1M5JH68_FLAJO</name>
<dbReference type="EMBL" id="FQWH01000002">
    <property type="protein sequence ID" value="SHG39745.1"/>
    <property type="molecule type" value="Genomic_DNA"/>
</dbReference>
<organism evidence="2 3">
    <name type="scientific">Flavobacterium johnsoniae</name>
    <name type="common">Cytophaga johnsonae</name>
    <dbReference type="NCBI Taxonomy" id="986"/>
    <lineage>
        <taxon>Bacteria</taxon>
        <taxon>Pseudomonadati</taxon>
        <taxon>Bacteroidota</taxon>
        <taxon>Flavobacteriia</taxon>
        <taxon>Flavobacteriales</taxon>
        <taxon>Flavobacteriaceae</taxon>
        <taxon>Flavobacterium</taxon>
    </lineage>
</organism>
<gene>
    <name evidence="2" type="ORF">SAMN05444388_102526</name>
</gene>
<evidence type="ECO:0000313" key="3">
    <source>
        <dbReference type="Proteomes" id="UP000184112"/>
    </source>
</evidence>
<dbReference type="NCBIfam" id="TIGR04183">
    <property type="entry name" value="Por_Secre_tail"/>
    <property type="match status" value="1"/>
</dbReference>
<protein>
    <submittedName>
        <fullName evidence="2">Por secretion system C-terminal sorting domain-containing protein</fullName>
    </submittedName>
</protein>
<accession>A0A1M5JH68</accession>